<dbReference type="InterPro" id="IPR006118">
    <property type="entry name" value="Recombinase_CS"/>
</dbReference>
<dbReference type="FunFam" id="3.40.50.1390:FF:000002">
    <property type="entry name" value="ORF1 in transposon ISC1904"/>
    <property type="match status" value="1"/>
</dbReference>
<evidence type="ECO:0000256" key="1">
    <source>
        <dbReference type="ARBA" id="ARBA00022908"/>
    </source>
</evidence>
<evidence type="ECO:0000256" key="2">
    <source>
        <dbReference type="ARBA" id="ARBA00023125"/>
    </source>
</evidence>
<dbReference type="SUPFAM" id="SSF53041">
    <property type="entry name" value="Resolvase-like"/>
    <property type="match status" value="1"/>
</dbReference>
<accession>A0A6C0E289</accession>
<dbReference type="PROSITE" id="PS51736">
    <property type="entry name" value="RECOMBINASES_3"/>
    <property type="match status" value="1"/>
</dbReference>
<reference evidence="5" key="1">
    <citation type="journal article" date="2020" name="Nature">
        <title>Giant virus diversity and host interactions through global metagenomics.</title>
        <authorList>
            <person name="Schulz F."/>
            <person name="Roux S."/>
            <person name="Paez-Espino D."/>
            <person name="Jungbluth S."/>
            <person name="Walsh D.A."/>
            <person name="Denef V.J."/>
            <person name="McMahon K.D."/>
            <person name="Konstantinidis K.T."/>
            <person name="Eloe-Fadrosh E.A."/>
            <person name="Kyrpides N.C."/>
            <person name="Woyke T."/>
        </authorList>
    </citation>
    <scope>NUCLEOTIDE SEQUENCE</scope>
    <source>
        <strain evidence="5">GVMAG-M-3300023179-111</strain>
    </source>
</reference>
<organism evidence="5">
    <name type="scientific">viral metagenome</name>
    <dbReference type="NCBI Taxonomy" id="1070528"/>
    <lineage>
        <taxon>unclassified sequences</taxon>
        <taxon>metagenomes</taxon>
        <taxon>organismal metagenomes</taxon>
    </lineage>
</organism>
<proteinExistence type="predicted"/>
<dbReference type="PANTHER" id="PTHR36172:SF1">
    <property type="entry name" value="RESOLVASE-RELATED"/>
    <property type="match status" value="1"/>
</dbReference>
<dbReference type="GO" id="GO:0003677">
    <property type="term" value="F:DNA binding"/>
    <property type="evidence" value="ECO:0007669"/>
    <property type="project" value="UniProtKB-KW"/>
</dbReference>
<dbReference type="GO" id="GO:0000150">
    <property type="term" value="F:DNA strand exchange activity"/>
    <property type="evidence" value="ECO:0007669"/>
    <property type="project" value="InterPro"/>
</dbReference>
<protein>
    <recommendedName>
        <fullName evidence="4">Resolvase/invertase-type recombinase catalytic domain-containing protein</fullName>
    </recommendedName>
</protein>
<dbReference type="PROSITE" id="PS00397">
    <property type="entry name" value="RECOMBINASES_1"/>
    <property type="match status" value="1"/>
</dbReference>
<dbReference type="PANTHER" id="PTHR36172">
    <property type="match status" value="1"/>
</dbReference>
<dbReference type="Pfam" id="PF00239">
    <property type="entry name" value="Resolvase"/>
    <property type="match status" value="1"/>
</dbReference>
<dbReference type="NCBIfam" id="NF033518">
    <property type="entry name" value="transpos_IS607"/>
    <property type="match status" value="1"/>
</dbReference>
<dbReference type="AlphaFoldDB" id="A0A6C0E289"/>
<dbReference type="InterPro" id="IPR036162">
    <property type="entry name" value="Resolvase-like_N_sf"/>
</dbReference>
<dbReference type="SMART" id="SM00857">
    <property type="entry name" value="Resolvase"/>
    <property type="match status" value="1"/>
</dbReference>
<dbReference type="InterPro" id="IPR041657">
    <property type="entry name" value="HTH_17"/>
</dbReference>
<evidence type="ECO:0000259" key="4">
    <source>
        <dbReference type="PROSITE" id="PS51736"/>
    </source>
</evidence>
<keyword evidence="2" id="KW-0238">DNA-binding</keyword>
<evidence type="ECO:0000256" key="3">
    <source>
        <dbReference type="ARBA" id="ARBA00023172"/>
    </source>
</evidence>
<dbReference type="Gene3D" id="3.40.50.1390">
    <property type="entry name" value="Resolvase, N-terminal catalytic domain"/>
    <property type="match status" value="1"/>
</dbReference>
<dbReference type="EMBL" id="MN739717">
    <property type="protein sequence ID" value="QHT22643.1"/>
    <property type="molecule type" value="Genomic_DNA"/>
</dbReference>
<feature type="domain" description="Resolvase/invertase-type recombinase catalytic" evidence="4">
    <location>
        <begin position="61"/>
        <end position="201"/>
    </location>
</feature>
<name>A0A6C0E289_9ZZZZ</name>
<dbReference type="InterPro" id="IPR048046">
    <property type="entry name" value="Transpos_IS607"/>
</dbReference>
<dbReference type="InterPro" id="IPR009061">
    <property type="entry name" value="DNA-bd_dom_put_sf"/>
</dbReference>
<dbReference type="SUPFAM" id="SSF46955">
    <property type="entry name" value="Putative DNA-binding domain"/>
    <property type="match status" value="1"/>
</dbReference>
<dbReference type="InterPro" id="IPR041718">
    <property type="entry name" value="IS607_transposase-like"/>
</dbReference>
<dbReference type="Pfam" id="PF12728">
    <property type="entry name" value="HTH_17"/>
    <property type="match status" value="1"/>
</dbReference>
<dbReference type="InterPro" id="IPR051491">
    <property type="entry name" value="Recombinase/Transposase-rel"/>
</dbReference>
<keyword evidence="1" id="KW-0229">DNA integration</keyword>
<evidence type="ECO:0000313" key="5">
    <source>
        <dbReference type="EMBL" id="QHT22643.1"/>
    </source>
</evidence>
<dbReference type="CDD" id="cd03769">
    <property type="entry name" value="SR_IS607_transposase_like"/>
    <property type="match status" value="1"/>
</dbReference>
<keyword evidence="3" id="KW-0233">DNA recombination</keyword>
<dbReference type="GO" id="GO:0015074">
    <property type="term" value="P:DNA integration"/>
    <property type="evidence" value="ECO:0007669"/>
    <property type="project" value="UniProtKB-KW"/>
</dbReference>
<sequence length="212" mass="24508">MNDIKYIKPKEASKILGVNLDTLRRMALRNEIKHIRTDNGRYLFDISSFLKRGNPQIQERKKICYARVSSKGQKSDLENQISLLKTRFTDHEVISDYGSGLNFKRKGLLQILDLAFQGKIEEIVVTYKDRLCRFGFEIIEYILEKQSNARIVVLCIGSTSPETELSTDLLSIITVFSARMHGLRKYKNQIKEDKSILRTSVSTENENDDRDI</sequence>
<dbReference type="Gene3D" id="1.10.287.2170">
    <property type="match status" value="1"/>
</dbReference>
<dbReference type="InterPro" id="IPR006119">
    <property type="entry name" value="Resolv_N"/>
</dbReference>
<dbReference type="Gene3D" id="1.10.1660.10">
    <property type="match status" value="1"/>
</dbReference>